<dbReference type="Proteomes" id="UP000188929">
    <property type="component" value="Unassembled WGS sequence"/>
</dbReference>
<reference evidence="2" key="1">
    <citation type="submission" date="2016-10" db="EMBL/GenBank/DDBJ databases">
        <title>Frankia sp. NRRL B-16386 Genome sequencing.</title>
        <authorList>
            <person name="Ghodhbane-Gtari F."/>
            <person name="Swanson E."/>
            <person name="Gueddou A."/>
            <person name="Hezbri K."/>
            <person name="Ktari K."/>
            <person name="Nouioui I."/>
            <person name="Morris K."/>
            <person name="Simpson S."/>
            <person name="Abebe-Akele F."/>
            <person name="Thomas K."/>
            <person name="Gtari M."/>
            <person name="Tisa L.S."/>
        </authorList>
    </citation>
    <scope>NUCLEOTIDE SEQUENCE [LARGE SCALE GENOMIC DNA]</scope>
    <source>
        <strain evidence="2">NRRL B-16386</strain>
    </source>
</reference>
<dbReference type="RefSeq" id="WP_076814216.1">
    <property type="nucleotide sequence ID" value="NZ_MOMC01000012.1"/>
</dbReference>
<organism evidence="1 2">
    <name type="scientific">Pseudofrankia asymbiotica</name>
    <dbReference type="NCBI Taxonomy" id="1834516"/>
    <lineage>
        <taxon>Bacteria</taxon>
        <taxon>Bacillati</taxon>
        <taxon>Actinomycetota</taxon>
        <taxon>Actinomycetes</taxon>
        <taxon>Frankiales</taxon>
        <taxon>Frankiaceae</taxon>
        <taxon>Pseudofrankia</taxon>
    </lineage>
</organism>
<dbReference type="InterPro" id="IPR054206">
    <property type="entry name" value="DUF6912"/>
</dbReference>
<proteinExistence type="predicted"/>
<evidence type="ECO:0000313" key="1">
    <source>
        <dbReference type="EMBL" id="ONH32222.1"/>
    </source>
</evidence>
<dbReference type="EMBL" id="MOMC01000012">
    <property type="protein sequence ID" value="ONH32222.1"/>
    <property type="molecule type" value="Genomic_DNA"/>
</dbReference>
<protein>
    <submittedName>
        <fullName evidence="1">Uncharacterized protein</fullName>
    </submittedName>
</protein>
<keyword evidence="2" id="KW-1185">Reference proteome</keyword>
<comment type="caution">
    <text evidence="1">The sequence shown here is derived from an EMBL/GenBank/DDBJ whole genome shotgun (WGS) entry which is preliminary data.</text>
</comment>
<evidence type="ECO:0000313" key="2">
    <source>
        <dbReference type="Proteomes" id="UP000188929"/>
    </source>
</evidence>
<name>A0A1V2IGA0_9ACTN</name>
<sequence length="160" mass="17022">MRVYLPSTLTAARSVLDERAVPAGLGFAVTPAVREWYAWSDAEEMEYAALLAAARACLRLLDADLAAPRRRVVFAVDIDEAGVRVRDDLDRGVVEVVAPVPLSGVRAVHVDDADAEPAVAAAADAVMAADLGSEDSAFIVDGADGHELLWYATQEIADLF</sequence>
<gene>
    <name evidence="1" type="ORF">BL253_05600</name>
</gene>
<accession>A0A1V2IGA0</accession>
<dbReference type="Pfam" id="PF21853">
    <property type="entry name" value="DUF6912"/>
    <property type="match status" value="1"/>
</dbReference>
<dbReference type="OrthoDB" id="3214389at2"/>
<dbReference type="STRING" id="1834516.BL253_05600"/>
<dbReference type="AlphaFoldDB" id="A0A1V2IGA0"/>